<dbReference type="AlphaFoldDB" id="A0A9K3GL22"/>
<feature type="non-terminal residue" evidence="2">
    <location>
        <position position="1"/>
    </location>
</feature>
<comment type="caution">
    <text evidence="2">The sequence shown here is derived from an EMBL/GenBank/DDBJ whole genome shotgun (WGS) entry which is preliminary data.</text>
</comment>
<dbReference type="InterPro" id="IPR011989">
    <property type="entry name" value="ARM-like"/>
</dbReference>
<dbReference type="Proteomes" id="UP000265618">
    <property type="component" value="Unassembled WGS sequence"/>
</dbReference>
<protein>
    <submittedName>
        <fullName evidence="2">Uncharacterized protein</fullName>
    </submittedName>
</protein>
<sequence>QKWVSTVTGTTDLTTLRPSATEATMAGGCVYAAVNGMLVVLDVSLDEAGALAHPKAAMTGLSCTGSPKLTGDRNSLVLPTPTGPKLFALPKAPVVGYLPLISGARCTVAGACVSDAVVQGVAQFKDAYYQVEGCIYQPLGATAPSVQEVTPAAERVAVTSVEELKAIVEAGRRDSVTLTGVDAGDMLAHSTLHGWQLSKCVVTSLQGSRVSDSSFVDCTFTKAQLQMTRFHNCSFTSCNLAEANLSDSLLSETSLISCELTSAELHTANLVTVDLSGCTLNGADFTGATMPKINLAGFDLTDVNFSDCYLTEANVAGAQMDGACIKGARMTGVVGFSSAQMGQCVKNMRGLVLDTVIMVGWDLSGVDLTNASLTNCDLRNVALNGAALHNVNLTGSQLPHDDILRPAYLSPFMLESPYSTIEDVNAIPLLDDKIMATLKMLMRNGICLADVFRVACGYCRKERNAYVLIRDDEFAEMLKDPEVYASREPVLEGMLELVAQVGEHTADGHIHKTLFKTMLCDRPGFKPPLHAMTTHVTNPKIVAAGARVIVAAGSYDIVAQKMVEDEGFKLLTNLLTTYGENEAVMAPVLKAMGMCVWGSAKRVDMALQGAHRMAIDLIQKHIDTEAYIVACFGFLDSLFSDKKYILNPARVLVDTGIVVVLQECAKVATTQPMWEGIVSCIRNMALNRNICGALVQGGIYDIVLKAKKECPVSHIINRRIPFLFEEREARRLNPHNVPLPSRPIMRPMAPPMQRPPMGGPVGPRMGHGPMPHQPFPQQRRY</sequence>
<dbReference type="InterPro" id="IPR001646">
    <property type="entry name" value="5peptide_repeat"/>
</dbReference>
<dbReference type="Pfam" id="PF00805">
    <property type="entry name" value="Pentapeptide"/>
    <property type="match status" value="1"/>
</dbReference>
<dbReference type="Pfam" id="PF13599">
    <property type="entry name" value="Pentapeptide_4"/>
    <property type="match status" value="1"/>
</dbReference>
<evidence type="ECO:0000313" key="3">
    <source>
        <dbReference type="Proteomes" id="UP000265618"/>
    </source>
</evidence>
<dbReference type="InterPro" id="IPR016024">
    <property type="entry name" value="ARM-type_fold"/>
</dbReference>
<reference evidence="2 3" key="1">
    <citation type="journal article" date="2018" name="PLoS ONE">
        <title>The draft genome of Kipferlia bialata reveals reductive genome evolution in fornicate parasites.</title>
        <authorList>
            <person name="Tanifuji G."/>
            <person name="Takabayashi S."/>
            <person name="Kume K."/>
            <person name="Takagi M."/>
            <person name="Nakayama T."/>
            <person name="Kamikawa R."/>
            <person name="Inagaki Y."/>
            <person name="Hashimoto T."/>
        </authorList>
    </citation>
    <scope>NUCLEOTIDE SEQUENCE [LARGE SCALE GENOMIC DNA]</scope>
    <source>
        <strain evidence="2">NY0173</strain>
    </source>
</reference>
<proteinExistence type="predicted"/>
<feature type="region of interest" description="Disordered" evidence="1">
    <location>
        <begin position="753"/>
        <end position="781"/>
    </location>
</feature>
<dbReference type="PANTHER" id="PTHR14136">
    <property type="entry name" value="BTB_POZ DOMAIN-CONTAINING PROTEIN KCTD9"/>
    <property type="match status" value="1"/>
</dbReference>
<dbReference type="SUPFAM" id="SSF48371">
    <property type="entry name" value="ARM repeat"/>
    <property type="match status" value="1"/>
</dbReference>
<dbReference type="Gene3D" id="2.160.20.80">
    <property type="entry name" value="E3 ubiquitin-protein ligase SopA"/>
    <property type="match status" value="2"/>
</dbReference>
<dbReference type="InterPro" id="IPR051082">
    <property type="entry name" value="Pentapeptide-BTB/POZ_domain"/>
</dbReference>
<dbReference type="PANTHER" id="PTHR14136:SF17">
    <property type="entry name" value="BTB_POZ DOMAIN-CONTAINING PROTEIN KCTD9"/>
    <property type="match status" value="1"/>
</dbReference>
<dbReference type="SUPFAM" id="SSF141571">
    <property type="entry name" value="Pentapeptide repeat-like"/>
    <property type="match status" value="2"/>
</dbReference>
<name>A0A9K3GL22_9EUKA</name>
<gene>
    <name evidence="2" type="ORF">KIPB_008759</name>
</gene>
<evidence type="ECO:0000313" key="2">
    <source>
        <dbReference type="EMBL" id="GIQ86832.1"/>
    </source>
</evidence>
<dbReference type="OrthoDB" id="2414723at2759"/>
<organism evidence="2 3">
    <name type="scientific">Kipferlia bialata</name>
    <dbReference type="NCBI Taxonomy" id="797122"/>
    <lineage>
        <taxon>Eukaryota</taxon>
        <taxon>Metamonada</taxon>
        <taxon>Carpediemonas-like organisms</taxon>
        <taxon>Kipferlia</taxon>
    </lineage>
</organism>
<keyword evidence="3" id="KW-1185">Reference proteome</keyword>
<dbReference type="EMBL" id="BDIP01002789">
    <property type="protein sequence ID" value="GIQ86832.1"/>
    <property type="molecule type" value="Genomic_DNA"/>
</dbReference>
<dbReference type="Gene3D" id="1.25.10.10">
    <property type="entry name" value="Leucine-rich Repeat Variant"/>
    <property type="match status" value="1"/>
</dbReference>
<evidence type="ECO:0000256" key="1">
    <source>
        <dbReference type="SAM" id="MobiDB-lite"/>
    </source>
</evidence>
<accession>A0A9K3GL22</accession>